<sequence length="105" mass="12083">MGRILRKWQILLPPFFVTHHPNWADVQALLNILLTTDERQLVIDRANEKVHQNPNGTPNPAGMIPLTEPNWEAHRGDLASLEHYRRCISEGLKKGFVRPTKSTLR</sequence>
<feature type="domain" description="Core shell protein Gag P30" evidence="1">
    <location>
        <begin position="12"/>
        <end position="101"/>
    </location>
</feature>
<organism evidence="2 3">
    <name type="scientific">Cnephaeus nilssonii</name>
    <name type="common">Northern bat</name>
    <name type="synonym">Eptesicus nilssonii</name>
    <dbReference type="NCBI Taxonomy" id="3371016"/>
    <lineage>
        <taxon>Eukaryota</taxon>
        <taxon>Metazoa</taxon>
        <taxon>Chordata</taxon>
        <taxon>Craniata</taxon>
        <taxon>Vertebrata</taxon>
        <taxon>Euteleostomi</taxon>
        <taxon>Mammalia</taxon>
        <taxon>Eutheria</taxon>
        <taxon>Laurasiatheria</taxon>
        <taxon>Chiroptera</taxon>
        <taxon>Yangochiroptera</taxon>
        <taxon>Vespertilionidae</taxon>
        <taxon>Cnephaeus</taxon>
    </lineage>
</organism>
<dbReference type="PANTHER" id="PTHR33166">
    <property type="entry name" value="GAG_P30 DOMAIN-CONTAINING PROTEIN"/>
    <property type="match status" value="1"/>
</dbReference>
<name>A0AA40HN77_CNENI</name>
<dbReference type="InterPro" id="IPR008919">
    <property type="entry name" value="Retrov_capsid_N"/>
</dbReference>
<keyword evidence="3" id="KW-1185">Reference proteome</keyword>
<dbReference type="SUPFAM" id="SSF47943">
    <property type="entry name" value="Retrovirus capsid protein, N-terminal core domain"/>
    <property type="match status" value="1"/>
</dbReference>
<dbReference type="InterPro" id="IPR003036">
    <property type="entry name" value="Gag_P30"/>
</dbReference>
<evidence type="ECO:0000313" key="3">
    <source>
        <dbReference type="Proteomes" id="UP001177744"/>
    </source>
</evidence>
<evidence type="ECO:0000259" key="1">
    <source>
        <dbReference type="Pfam" id="PF02093"/>
    </source>
</evidence>
<protein>
    <recommendedName>
        <fullName evidence="1">Core shell protein Gag P30 domain-containing protein</fullName>
    </recommendedName>
</protein>
<comment type="caution">
    <text evidence="2">The sequence shown here is derived from an EMBL/GenBank/DDBJ whole genome shotgun (WGS) entry which is preliminary data.</text>
</comment>
<dbReference type="AlphaFoldDB" id="A0AA40HN77"/>
<proteinExistence type="predicted"/>
<gene>
    <name evidence="2" type="ORF">QTO34_006256</name>
</gene>
<accession>A0AA40HN77</accession>
<dbReference type="InterPro" id="IPR050462">
    <property type="entry name" value="Retroviral_Gag-Pol_poly"/>
</dbReference>
<evidence type="ECO:0000313" key="2">
    <source>
        <dbReference type="EMBL" id="KAK1333867.1"/>
    </source>
</evidence>
<dbReference type="EMBL" id="JAULJE010000016">
    <property type="protein sequence ID" value="KAK1333867.1"/>
    <property type="molecule type" value="Genomic_DNA"/>
</dbReference>
<dbReference type="Pfam" id="PF02093">
    <property type="entry name" value="Gag_p30"/>
    <property type="match status" value="1"/>
</dbReference>
<dbReference type="Gene3D" id="1.10.375.10">
    <property type="entry name" value="Human Immunodeficiency Virus Type 1 Capsid Protein"/>
    <property type="match status" value="1"/>
</dbReference>
<reference evidence="2" key="1">
    <citation type="submission" date="2023-06" db="EMBL/GenBank/DDBJ databases">
        <title>Reference genome for the Northern bat (Eptesicus nilssonii), a most northern bat species.</title>
        <authorList>
            <person name="Laine V.N."/>
            <person name="Pulliainen A.T."/>
            <person name="Lilley T.M."/>
        </authorList>
    </citation>
    <scope>NUCLEOTIDE SEQUENCE</scope>
    <source>
        <strain evidence="2">BLF_Eptnil</strain>
        <tissue evidence="2">Kidney</tissue>
    </source>
</reference>
<dbReference type="Proteomes" id="UP001177744">
    <property type="component" value="Unassembled WGS sequence"/>
</dbReference>
<dbReference type="GO" id="GO:0019068">
    <property type="term" value="P:virion assembly"/>
    <property type="evidence" value="ECO:0007669"/>
    <property type="project" value="InterPro"/>
</dbReference>